<gene>
    <name evidence="1" type="ORF">PORY_002548</name>
</gene>
<sequence>MSQILKSIIASKPACIFQKNVSKIAVLSKRYSSTARFPDFSHYKSESSLAVNRAFSYFMVGTFGMVAAAGAQATVTDFLSNMSASADVLAMAKVEVDLSNLPEGKNLIIKWRGKPVFIRHRTQSEIEEARSVNISSLRDPQSDDDRTKRPEWLVMIGVCTHLGCVPIGEAGDYHGWFCPCHGSHYDISGRIRKGPAPLNLEIPEYDFLGEDKLVIEILLKKARVETKAAKNRHTFAVQQRLKLQQEVNELLQRKHLWTPIDLEKFTSLYRNDHISEQEEQSAYTYLVKCEEKLDELQEQLSQFMLTRYHEEQIWSDKIRRASTWGTWGLIGLNIILFLIIQLGLEPRKRRALVHDLEMYIQNALEQNQVKFQENQMMLQASKDSSEIIDDFSSAELNGFRQQIHLLYHNLGSIFHNSSIKPITISFLCLSNVFIGIILCYLIQWIF</sequence>
<organism evidence="1 2">
    <name type="scientific">Pneumocystis oryctolagi</name>
    <dbReference type="NCBI Taxonomy" id="42067"/>
    <lineage>
        <taxon>Eukaryota</taxon>
        <taxon>Fungi</taxon>
        <taxon>Dikarya</taxon>
        <taxon>Ascomycota</taxon>
        <taxon>Taphrinomycotina</taxon>
        <taxon>Pneumocystomycetes</taxon>
        <taxon>Pneumocystaceae</taxon>
        <taxon>Pneumocystis</taxon>
    </lineage>
</organism>
<dbReference type="EMBL" id="JABTEG010000012">
    <property type="protein sequence ID" value="KAG4304025.1"/>
    <property type="molecule type" value="Genomic_DNA"/>
</dbReference>
<dbReference type="Proteomes" id="UP000768646">
    <property type="component" value="Unassembled WGS sequence"/>
</dbReference>
<keyword evidence="2" id="KW-1185">Reference proteome</keyword>
<protein>
    <submittedName>
        <fullName evidence="1">Uncharacterized protein</fullName>
    </submittedName>
</protein>
<evidence type="ECO:0000313" key="1">
    <source>
        <dbReference type="EMBL" id="KAG4304025.1"/>
    </source>
</evidence>
<proteinExistence type="predicted"/>
<accession>A0ACB7C9B5</accession>
<evidence type="ECO:0000313" key="2">
    <source>
        <dbReference type="Proteomes" id="UP000768646"/>
    </source>
</evidence>
<name>A0ACB7C9B5_9ASCO</name>
<comment type="caution">
    <text evidence="1">The sequence shown here is derived from an EMBL/GenBank/DDBJ whole genome shotgun (WGS) entry which is preliminary data.</text>
</comment>
<reference evidence="1 2" key="1">
    <citation type="journal article" date="2021" name="Commun. Biol.">
        <title>Genomic insights into the host specific adaptation of the Pneumocystis genus.</title>
        <authorList>
            <person name="Cisse O.H."/>
            <person name="Ma L."/>
            <person name="Dekker J.P."/>
            <person name="Khil P.P."/>
            <person name="Youn J.-H."/>
            <person name="Brenchley J.M."/>
            <person name="Blair R."/>
            <person name="Pahar B."/>
            <person name="Chabe M."/>
            <person name="Van Rompay K.K.A."/>
            <person name="Keesler R."/>
            <person name="Sukura A."/>
            <person name="Hirsch V."/>
            <person name="Kutty G."/>
            <person name="Liu Y."/>
            <person name="Peng L."/>
            <person name="Chen J."/>
            <person name="Song J."/>
            <person name="Weissenbacher-Lang C."/>
            <person name="Xu J."/>
            <person name="Upham N.S."/>
            <person name="Stajich J.E."/>
            <person name="Cuomo C.A."/>
            <person name="Cushion M.T."/>
            <person name="Kovacs J.A."/>
        </authorList>
    </citation>
    <scope>NUCLEOTIDE SEQUENCE [LARGE SCALE GENOMIC DNA]</scope>
    <source>
        <strain evidence="1 2">RABM</strain>
    </source>
</reference>